<feature type="transmembrane region" description="Helical" evidence="1">
    <location>
        <begin position="145"/>
        <end position="169"/>
    </location>
</feature>
<dbReference type="GeneID" id="82536387"/>
<gene>
    <name evidence="2" type="ORF">CQA43_08850</name>
</gene>
<keyword evidence="1" id="KW-0472">Membrane</keyword>
<evidence type="ECO:0000313" key="2">
    <source>
        <dbReference type="EMBL" id="RDU61819.1"/>
    </source>
</evidence>
<organism evidence="2 3">
    <name type="scientific">Helicobacter ganmani</name>
    <dbReference type="NCBI Taxonomy" id="60246"/>
    <lineage>
        <taxon>Bacteria</taxon>
        <taxon>Pseudomonadati</taxon>
        <taxon>Campylobacterota</taxon>
        <taxon>Epsilonproteobacteria</taxon>
        <taxon>Campylobacterales</taxon>
        <taxon>Helicobacteraceae</taxon>
        <taxon>Helicobacter</taxon>
    </lineage>
</organism>
<evidence type="ECO:0000313" key="3">
    <source>
        <dbReference type="Proteomes" id="UP000256650"/>
    </source>
</evidence>
<dbReference type="RefSeq" id="WP_115552233.1">
    <property type="nucleotide sequence ID" value="NZ_CAOTNJ010000006.1"/>
</dbReference>
<keyword evidence="1" id="KW-0812">Transmembrane</keyword>
<dbReference type="Proteomes" id="UP000256650">
    <property type="component" value="Unassembled WGS sequence"/>
</dbReference>
<dbReference type="AlphaFoldDB" id="A0A3D8I9J0"/>
<dbReference type="OrthoDB" id="5323814at2"/>
<name>A0A3D8I9J0_9HELI</name>
<accession>A0A3D8I9J0</accession>
<feature type="transmembrane region" description="Helical" evidence="1">
    <location>
        <begin position="55"/>
        <end position="80"/>
    </location>
</feature>
<reference evidence="2 3" key="1">
    <citation type="submission" date="2018-04" db="EMBL/GenBank/DDBJ databases">
        <title>Novel Campyloabacter and Helicobacter Species and Strains.</title>
        <authorList>
            <person name="Mannion A.J."/>
            <person name="Shen Z."/>
            <person name="Fox J.G."/>
        </authorList>
    </citation>
    <scope>NUCLEOTIDE SEQUENCE [LARGE SCALE GENOMIC DNA]</scope>
    <source>
        <strain evidence="2 3">MIT 99-5101</strain>
    </source>
</reference>
<feature type="transmembrane region" description="Helical" evidence="1">
    <location>
        <begin position="100"/>
        <end position="124"/>
    </location>
</feature>
<evidence type="ECO:0000256" key="1">
    <source>
        <dbReference type="SAM" id="Phobius"/>
    </source>
</evidence>
<keyword evidence="1" id="KW-1133">Transmembrane helix</keyword>
<protein>
    <submittedName>
        <fullName evidence="2">Uncharacterized protein</fullName>
    </submittedName>
</protein>
<dbReference type="EMBL" id="NXLS01000011">
    <property type="protein sequence ID" value="RDU61819.1"/>
    <property type="molecule type" value="Genomic_DNA"/>
</dbReference>
<sequence>MSGNAQVKIASKTRKNWLKDLKLEIMELRYQGLQDNVIKKNMHKKFREYSSATELFVGFVFFIVLLNLVGFGLHIGYAVLMWEAHIYEFSTSFSPYVSMLIFGVLCIVLVGLFIFWLHFFIDFLKFYKTLDDALEEQFYLKLIKMFLLLGLIGFVVFMIMVFFVGMQIAEVYGMPLGSSLYEILGEIFD</sequence>
<keyword evidence="3" id="KW-1185">Reference proteome</keyword>
<proteinExistence type="predicted"/>
<comment type="caution">
    <text evidence="2">The sequence shown here is derived from an EMBL/GenBank/DDBJ whole genome shotgun (WGS) entry which is preliminary data.</text>
</comment>